<proteinExistence type="predicted"/>
<dbReference type="InterPro" id="IPR032627">
    <property type="entry name" value="DUF4876"/>
</dbReference>
<accession>A0A4Q7MAT0</accession>
<evidence type="ECO:0000313" key="2">
    <source>
        <dbReference type="Proteomes" id="UP000293874"/>
    </source>
</evidence>
<sequence length="399" mass="43654">MKRTHLIYIATALLLVGACRKAYKDLPTVSSSIATTYPDHFSKREAGNVAVTITNINTGQVLEVLTDENGKVTVPGLISGTYTAQATKMISEEEALELIDEAVSFPVNGSSRFIVREGAPEEVIPLNGTNPQPLVFKEIYYTGSRTPANGAYFSDQFYEIYNNTDRVIYADSLCIGNTGGSSGQTPTARTWGFRPDKQFVYLQNVWMIPGNGHQHPIQPGESIVIAQDGIDHIDDPLGNKNSPVNLGPGHAQWETYVPRADNRDLDADVPNLEAIYLGSVGFDWLTPVFGPGMVIFKHKDVANLPLFTEPGTVSVSQFMQVPIDSVYDAVDCLANATAGSFKRIPDALDAGFKSCSGTYVGEGLRRRVARIENGRRVLQDLNNSNIDFEMVKPPVVRHQ</sequence>
<dbReference type="Proteomes" id="UP000293874">
    <property type="component" value="Unassembled WGS sequence"/>
</dbReference>
<dbReference type="EMBL" id="SGXA01000006">
    <property type="protein sequence ID" value="RZS65034.1"/>
    <property type="molecule type" value="Genomic_DNA"/>
</dbReference>
<gene>
    <name evidence="1" type="ORF">EV199_5788</name>
</gene>
<dbReference type="RefSeq" id="WP_130544275.1">
    <property type="nucleotide sequence ID" value="NZ_CP042431.1"/>
</dbReference>
<keyword evidence="2" id="KW-1185">Reference proteome</keyword>
<dbReference type="Gene3D" id="2.60.40.1120">
    <property type="entry name" value="Carboxypeptidase-like, regulatory domain"/>
    <property type="match status" value="1"/>
</dbReference>
<evidence type="ECO:0000313" key="1">
    <source>
        <dbReference type="EMBL" id="RZS65034.1"/>
    </source>
</evidence>
<dbReference type="OrthoDB" id="1409865at2"/>
<comment type="caution">
    <text evidence="1">The sequence shown here is derived from an EMBL/GenBank/DDBJ whole genome shotgun (WGS) entry which is preliminary data.</text>
</comment>
<protein>
    <submittedName>
        <fullName evidence="1">Uncharacterized protein DUF4876</fullName>
    </submittedName>
</protein>
<dbReference type="Pfam" id="PF16215">
    <property type="entry name" value="DUF4876"/>
    <property type="match status" value="1"/>
</dbReference>
<dbReference type="PROSITE" id="PS51257">
    <property type="entry name" value="PROKAR_LIPOPROTEIN"/>
    <property type="match status" value="1"/>
</dbReference>
<dbReference type="SUPFAM" id="SSF49478">
    <property type="entry name" value="Cna protein B-type domain"/>
    <property type="match status" value="1"/>
</dbReference>
<dbReference type="AlphaFoldDB" id="A0A4Q7MAT0"/>
<organism evidence="1 2">
    <name type="scientific">Pseudobacter ginsenosidimutans</name>
    <dbReference type="NCBI Taxonomy" id="661488"/>
    <lineage>
        <taxon>Bacteria</taxon>
        <taxon>Pseudomonadati</taxon>
        <taxon>Bacteroidota</taxon>
        <taxon>Chitinophagia</taxon>
        <taxon>Chitinophagales</taxon>
        <taxon>Chitinophagaceae</taxon>
        <taxon>Pseudobacter</taxon>
    </lineage>
</organism>
<reference evidence="1 2" key="1">
    <citation type="submission" date="2019-02" db="EMBL/GenBank/DDBJ databases">
        <title>Genomic Encyclopedia of Type Strains, Phase IV (KMG-IV): sequencing the most valuable type-strain genomes for metagenomic binning, comparative biology and taxonomic classification.</title>
        <authorList>
            <person name="Goeker M."/>
        </authorList>
    </citation>
    <scope>NUCLEOTIDE SEQUENCE [LARGE SCALE GENOMIC DNA]</scope>
    <source>
        <strain evidence="1 2">DSM 18116</strain>
    </source>
</reference>
<name>A0A4Q7MAT0_9BACT</name>